<keyword evidence="1" id="KW-1133">Transmembrane helix</keyword>
<evidence type="ECO:0000313" key="2">
    <source>
        <dbReference type="EMBL" id="MFD2238715.1"/>
    </source>
</evidence>
<organism evidence="2 3">
    <name type="scientific">Aureimonas populi</name>
    <dbReference type="NCBI Taxonomy" id="1701758"/>
    <lineage>
        <taxon>Bacteria</taxon>
        <taxon>Pseudomonadati</taxon>
        <taxon>Pseudomonadota</taxon>
        <taxon>Alphaproteobacteria</taxon>
        <taxon>Hyphomicrobiales</taxon>
        <taxon>Aurantimonadaceae</taxon>
        <taxon>Aureimonas</taxon>
    </lineage>
</organism>
<comment type="caution">
    <text evidence="2">The sequence shown here is derived from an EMBL/GenBank/DDBJ whole genome shotgun (WGS) entry which is preliminary data.</text>
</comment>
<dbReference type="Proteomes" id="UP001597371">
    <property type="component" value="Unassembled WGS sequence"/>
</dbReference>
<evidence type="ECO:0000313" key="3">
    <source>
        <dbReference type="Proteomes" id="UP001597371"/>
    </source>
</evidence>
<dbReference type="RefSeq" id="WP_209737187.1">
    <property type="nucleotide sequence ID" value="NZ_CP072611.1"/>
</dbReference>
<gene>
    <name evidence="2" type="ORF">ACFSKQ_14770</name>
</gene>
<reference evidence="3" key="1">
    <citation type="journal article" date="2019" name="Int. J. Syst. Evol. Microbiol.">
        <title>The Global Catalogue of Microorganisms (GCM) 10K type strain sequencing project: providing services to taxonomists for standard genome sequencing and annotation.</title>
        <authorList>
            <consortium name="The Broad Institute Genomics Platform"/>
            <consortium name="The Broad Institute Genome Sequencing Center for Infectious Disease"/>
            <person name="Wu L."/>
            <person name="Ma J."/>
        </authorList>
    </citation>
    <scope>NUCLEOTIDE SEQUENCE [LARGE SCALE GENOMIC DNA]</scope>
    <source>
        <strain evidence="3">ZS-35-S2</strain>
    </source>
</reference>
<proteinExistence type="predicted"/>
<feature type="transmembrane region" description="Helical" evidence="1">
    <location>
        <begin position="12"/>
        <end position="29"/>
    </location>
</feature>
<protein>
    <submittedName>
        <fullName evidence="2">DUF3329 domain-containing protein</fullName>
    </submittedName>
</protein>
<dbReference type="EMBL" id="JBHUIJ010000022">
    <property type="protein sequence ID" value="MFD2238715.1"/>
    <property type="molecule type" value="Genomic_DNA"/>
</dbReference>
<evidence type="ECO:0000256" key="1">
    <source>
        <dbReference type="SAM" id="Phobius"/>
    </source>
</evidence>
<feature type="transmembrane region" description="Helical" evidence="1">
    <location>
        <begin position="35"/>
        <end position="57"/>
    </location>
</feature>
<accession>A0ABW5CN22</accession>
<keyword evidence="1" id="KW-0472">Membrane</keyword>
<sequence length="67" mass="7780">MRNDSSHPFFRPLWRRVLVVAFCLAWSAIEWYNDQTFWGVLTLLIAAYGVWALFLNFDAGPASGEER</sequence>
<keyword evidence="1" id="KW-0812">Transmembrane</keyword>
<keyword evidence="3" id="KW-1185">Reference proteome</keyword>
<name>A0ABW5CN22_9HYPH</name>